<dbReference type="EMBL" id="ML735217">
    <property type="protein sequence ID" value="KAE8395900.1"/>
    <property type="molecule type" value="Genomic_DNA"/>
</dbReference>
<dbReference type="PANTHER" id="PTHR34883">
    <property type="entry name" value="SERINE-RICH PROTEIN, PUTATIVE-RELATED-RELATED"/>
    <property type="match status" value="1"/>
</dbReference>
<gene>
    <name evidence="3" type="ORF">BDV23DRAFT_178465</name>
</gene>
<evidence type="ECO:0000256" key="1">
    <source>
        <dbReference type="SAM" id="MobiDB-lite"/>
    </source>
</evidence>
<keyword evidence="2" id="KW-0812">Transmembrane</keyword>
<accession>A0A5N7CNQ2</accession>
<name>A0A5N7CNQ2_PETAA</name>
<evidence type="ECO:0000313" key="3">
    <source>
        <dbReference type="EMBL" id="KAE8395900.1"/>
    </source>
</evidence>
<dbReference type="InterPro" id="IPR052953">
    <property type="entry name" value="Ser-rich/MCO-related"/>
</dbReference>
<keyword evidence="2" id="KW-1133">Transmembrane helix</keyword>
<dbReference type="Proteomes" id="UP000326877">
    <property type="component" value="Unassembled WGS sequence"/>
</dbReference>
<feature type="region of interest" description="Disordered" evidence="1">
    <location>
        <begin position="1"/>
        <end position="35"/>
    </location>
</feature>
<dbReference type="InterPro" id="IPR008972">
    <property type="entry name" value="Cupredoxin"/>
</dbReference>
<dbReference type="Gene3D" id="2.60.40.420">
    <property type="entry name" value="Cupredoxins - blue copper proteins"/>
    <property type="match status" value="1"/>
</dbReference>
<proteinExistence type="predicted"/>
<protein>
    <submittedName>
        <fullName evidence="3">Cupredoxin</fullName>
    </submittedName>
</protein>
<feature type="transmembrane region" description="Helical" evidence="2">
    <location>
        <begin position="219"/>
        <end position="241"/>
    </location>
</feature>
<sequence length="243" mass="25467">MASQTLRDYDEPTSTAKGSSASHTTTSSTSAPSAIHSVDVGEDGFTFDPDTLAVSPGGKVEFHFYPGNHSVVQAAFSRPCHPLSESNFFQWFHTSDGWRVEVFTLTVNDTKPIWYYCGQVGHYQDGMVGVINPPGNGPDTLDAFKSAASEASDITVPTTVSGGIFGKPSNESTTSTAIASSSPGSTSASMSASTGSTTSPSPSPTAEGSTLRAWRSLSLALFLSLLVGVRMIGLLVVSQLFRP</sequence>
<dbReference type="AlphaFoldDB" id="A0A5N7CNQ2"/>
<dbReference type="PANTHER" id="PTHR34883:SF15">
    <property type="entry name" value="EXTRACELLULAR SERINE-RICH PROTEIN"/>
    <property type="match status" value="1"/>
</dbReference>
<dbReference type="CDD" id="cd00920">
    <property type="entry name" value="Cupredoxin"/>
    <property type="match status" value="1"/>
</dbReference>
<dbReference type="SUPFAM" id="SSF49503">
    <property type="entry name" value="Cupredoxins"/>
    <property type="match status" value="1"/>
</dbReference>
<reference evidence="3" key="1">
    <citation type="submission" date="2019-04" db="EMBL/GenBank/DDBJ databases">
        <title>Friends and foes A comparative genomics studyof 23 Aspergillus species from section Flavi.</title>
        <authorList>
            <consortium name="DOE Joint Genome Institute"/>
            <person name="Kjaerbolling I."/>
            <person name="Vesth T."/>
            <person name="Frisvad J.C."/>
            <person name="Nybo J.L."/>
            <person name="Theobald S."/>
            <person name="Kildgaard S."/>
            <person name="Isbrandt T."/>
            <person name="Kuo A."/>
            <person name="Sato A."/>
            <person name="Lyhne E.K."/>
            <person name="Kogle M.E."/>
            <person name="Wiebenga A."/>
            <person name="Kun R.S."/>
            <person name="Lubbers R.J."/>
            <person name="Makela M.R."/>
            <person name="Barry K."/>
            <person name="Chovatia M."/>
            <person name="Clum A."/>
            <person name="Daum C."/>
            <person name="Haridas S."/>
            <person name="He G."/>
            <person name="LaButti K."/>
            <person name="Lipzen A."/>
            <person name="Mondo S."/>
            <person name="Riley R."/>
            <person name="Salamov A."/>
            <person name="Simmons B.A."/>
            <person name="Magnuson J.K."/>
            <person name="Henrissat B."/>
            <person name="Mortensen U.H."/>
            <person name="Larsen T.O."/>
            <person name="Devries R.P."/>
            <person name="Grigoriev I.V."/>
            <person name="Machida M."/>
            <person name="Baker S.E."/>
            <person name="Andersen M.R."/>
        </authorList>
    </citation>
    <scope>NUCLEOTIDE SEQUENCE [LARGE SCALE GENOMIC DNA]</scope>
    <source>
        <strain evidence="3">IBT 14317</strain>
    </source>
</reference>
<organism evidence="3">
    <name type="scientific">Petromyces alliaceus</name>
    <name type="common">Aspergillus alliaceus</name>
    <dbReference type="NCBI Taxonomy" id="209559"/>
    <lineage>
        <taxon>Eukaryota</taxon>
        <taxon>Fungi</taxon>
        <taxon>Dikarya</taxon>
        <taxon>Ascomycota</taxon>
        <taxon>Pezizomycotina</taxon>
        <taxon>Eurotiomycetes</taxon>
        <taxon>Eurotiomycetidae</taxon>
        <taxon>Eurotiales</taxon>
        <taxon>Aspergillaceae</taxon>
        <taxon>Aspergillus</taxon>
        <taxon>Aspergillus subgen. Circumdati</taxon>
    </lineage>
</organism>
<keyword evidence="2" id="KW-0472">Membrane</keyword>
<dbReference type="OrthoDB" id="2331100at2759"/>
<feature type="compositionally biased region" description="Low complexity" evidence="1">
    <location>
        <begin position="172"/>
        <end position="208"/>
    </location>
</feature>
<evidence type="ECO:0000256" key="2">
    <source>
        <dbReference type="SAM" id="Phobius"/>
    </source>
</evidence>
<feature type="region of interest" description="Disordered" evidence="1">
    <location>
        <begin position="162"/>
        <end position="208"/>
    </location>
</feature>
<feature type="compositionally biased region" description="Low complexity" evidence="1">
    <location>
        <begin position="13"/>
        <end position="34"/>
    </location>
</feature>